<dbReference type="AlphaFoldDB" id="A0A0A1UIM8"/>
<gene>
    <name evidence="2" type="ORF">RSOL_271050</name>
</gene>
<accession>A0A0A1UIM8</accession>
<dbReference type="Proteomes" id="UP000030108">
    <property type="component" value="Unassembled WGS sequence"/>
</dbReference>
<name>A0A0A1UIM8_9AGAM</name>
<evidence type="ECO:0000313" key="2">
    <source>
        <dbReference type="EMBL" id="EUC58660.1"/>
    </source>
</evidence>
<reference evidence="3" key="1">
    <citation type="journal article" date="2014" name="Genome Announc.">
        <title>Draft genome sequence of the plant-pathogenic soil fungus Rhizoctonia solani anastomosis group 3 strain Rhs1AP.</title>
        <authorList>
            <person name="Cubeta M.A."/>
            <person name="Thomas E."/>
            <person name="Dean R.A."/>
            <person name="Jabaji S."/>
            <person name="Neate S.M."/>
            <person name="Tavantzis S."/>
            <person name="Toda T."/>
            <person name="Vilgalys R."/>
            <person name="Bharathan N."/>
            <person name="Fedorova-Abrams N."/>
            <person name="Pakala S.B."/>
            <person name="Pakala S.M."/>
            <person name="Zafar N."/>
            <person name="Joardar V."/>
            <person name="Losada L."/>
            <person name="Nierman W.C."/>
        </authorList>
    </citation>
    <scope>NUCLEOTIDE SEQUENCE [LARGE SCALE GENOMIC DNA]</scope>
    <source>
        <strain evidence="3">AG-3</strain>
    </source>
</reference>
<comment type="caution">
    <text evidence="2">The sequence shown here is derived from an EMBL/GenBank/DDBJ whole genome shotgun (WGS) entry which is preliminary data.</text>
</comment>
<protein>
    <submittedName>
        <fullName evidence="2">Uncharacterized protein</fullName>
    </submittedName>
</protein>
<organism evidence="2 3">
    <name type="scientific">Rhizoctonia solani AG-3 Rhs1AP</name>
    <dbReference type="NCBI Taxonomy" id="1086054"/>
    <lineage>
        <taxon>Eukaryota</taxon>
        <taxon>Fungi</taxon>
        <taxon>Dikarya</taxon>
        <taxon>Basidiomycota</taxon>
        <taxon>Agaricomycotina</taxon>
        <taxon>Agaricomycetes</taxon>
        <taxon>Cantharellales</taxon>
        <taxon>Ceratobasidiaceae</taxon>
        <taxon>Rhizoctonia</taxon>
    </lineage>
</organism>
<evidence type="ECO:0000256" key="1">
    <source>
        <dbReference type="SAM" id="MobiDB-lite"/>
    </source>
</evidence>
<dbReference type="EMBL" id="JATN01000321">
    <property type="protein sequence ID" value="EUC58660.1"/>
    <property type="molecule type" value="Genomic_DNA"/>
</dbReference>
<evidence type="ECO:0000313" key="3">
    <source>
        <dbReference type="Proteomes" id="UP000030108"/>
    </source>
</evidence>
<feature type="region of interest" description="Disordered" evidence="1">
    <location>
        <begin position="32"/>
        <end position="57"/>
    </location>
</feature>
<proteinExistence type="predicted"/>
<sequence>MNRTRNPAEFLGKWLHPLLRWAKSDSEASLQTSVGTASAPGFTLPTEPDPTPASNPISTQVIDIIEPALVRALDRADEVTGRLEDAHKALVRIIDLVKDSDYLACNIHTHLKSLD</sequence>